<dbReference type="Pfam" id="PF20516">
    <property type="entry name" value="PDDEXK_12"/>
    <property type="match status" value="1"/>
</dbReference>
<evidence type="ECO:0000313" key="4">
    <source>
        <dbReference type="Proteomes" id="UP001305414"/>
    </source>
</evidence>
<dbReference type="InterPro" id="IPR046797">
    <property type="entry name" value="PDDEXK_12"/>
</dbReference>
<proteinExistence type="predicted"/>
<keyword evidence="4" id="KW-1185">Reference proteome</keyword>
<organism evidence="3 4">
    <name type="scientific">Xylaria bambusicola</name>
    <dbReference type="NCBI Taxonomy" id="326684"/>
    <lineage>
        <taxon>Eukaryota</taxon>
        <taxon>Fungi</taxon>
        <taxon>Dikarya</taxon>
        <taxon>Ascomycota</taxon>
        <taxon>Pezizomycotina</taxon>
        <taxon>Sordariomycetes</taxon>
        <taxon>Xylariomycetidae</taxon>
        <taxon>Xylariales</taxon>
        <taxon>Xylariaceae</taxon>
        <taxon>Xylaria</taxon>
    </lineage>
</organism>
<evidence type="ECO:0000313" key="3">
    <source>
        <dbReference type="EMBL" id="KAK5635502.1"/>
    </source>
</evidence>
<gene>
    <name evidence="3" type="ORF">RRF57_011214</name>
</gene>
<comment type="caution">
    <text evidence="3">The sequence shown here is derived from an EMBL/GenBank/DDBJ whole genome shotgun (WGS) entry which is preliminary data.</text>
</comment>
<feature type="region of interest" description="Disordered" evidence="1">
    <location>
        <begin position="35"/>
        <end position="71"/>
    </location>
</feature>
<sequence>MFPMSVQKWVDSLEPARSVKRRRYGTDAIRANNDFTNSYNVPNSPLPTNSDSECEMQRNVRGRKRTGDFLGDKDQDNVLLSTTPRLAVDRTLKLIPVLPSQIPSRASSPPKRLRSTSPIKTRVDLQKLEKPVQINELEDDAASLLPSDIQSLYTQLQCTSQLQGSIVPIEVHSQVFNHAPPPTAAPDPLKIARAESVLSRIRHIRHQAVLSAKQQRHECAWNNFVHTPLLQLAFDELEPSTSDTGVVSVRLEPVMSVSIARDSMPRVQSLFAGASASGEDTGSVLAWSVSESIDSNQGSDVNSAQIRASSDNRKVDYIVVLDVAKDTALKQTIKNIILSQCDGAPAHVNQTLYPSIYDSPIGLSIETKTVSVSRDPLVQLSIWVAAWHKRMNDLRLSCLRQHIPPSASAVEQPRLVSVTLIVVTGHEWDVYFACDEGSCISILGPLRIGSTSTILQIYVLLASLKAIKEWMKTTYFEGIAKWFECKV</sequence>
<protein>
    <recommendedName>
        <fullName evidence="2">PD-(D/E)XK nuclease-like domain-containing protein</fullName>
    </recommendedName>
</protein>
<dbReference type="EMBL" id="JAWHQM010000054">
    <property type="protein sequence ID" value="KAK5635502.1"/>
    <property type="molecule type" value="Genomic_DNA"/>
</dbReference>
<dbReference type="AlphaFoldDB" id="A0AAN7UTH0"/>
<name>A0AAN7UTH0_9PEZI</name>
<feature type="compositionally biased region" description="Polar residues" evidence="1">
    <location>
        <begin position="35"/>
        <end position="51"/>
    </location>
</feature>
<dbReference type="Proteomes" id="UP001305414">
    <property type="component" value="Unassembled WGS sequence"/>
</dbReference>
<feature type="domain" description="PD-(D/E)XK nuclease-like" evidence="2">
    <location>
        <begin position="190"/>
        <end position="475"/>
    </location>
</feature>
<evidence type="ECO:0000259" key="2">
    <source>
        <dbReference type="Pfam" id="PF20516"/>
    </source>
</evidence>
<accession>A0AAN7UTH0</accession>
<evidence type="ECO:0000256" key="1">
    <source>
        <dbReference type="SAM" id="MobiDB-lite"/>
    </source>
</evidence>
<reference evidence="3 4" key="1">
    <citation type="submission" date="2023-10" db="EMBL/GenBank/DDBJ databases">
        <title>Draft genome sequence of Xylaria bambusicola isolate GMP-LS, the root and basal stem rot pathogen of sugarcane in Indonesia.</title>
        <authorList>
            <person name="Selvaraj P."/>
            <person name="Muralishankar V."/>
            <person name="Muruganantham S."/>
            <person name="Sp S."/>
            <person name="Haryani S."/>
            <person name="Lau K.J.X."/>
            <person name="Naqvi N.I."/>
        </authorList>
    </citation>
    <scope>NUCLEOTIDE SEQUENCE [LARGE SCALE GENOMIC DNA]</scope>
    <source>
        <strain evidence="3">GMP-LS</strain>
    </source>
</reference>